<sequence length="152" mass="17474">METSELTLFSAMCESFCTAVEKARAEAMSLTDMYVQVKYDEQLFSVFDDTENILVQSVIDGLDEWRDSSGERSDAVIIAFLRKVLSHEDVNLALHSLDIIPPFSVVLVDNEMEPVADLITLDDENIYLHDDFWEKMDKELDDFFEQLMSDTK</sequence>
<dbReference type="GeneID" id="77848600"/>
<evidence type="ECO:0000313" key="2">
    <source>
        <dbReference type="Proteomes" id="UP000006044"/>
    </source>
</evidence>
<dbReference type="eggNOG" id="ENOG5032SMQ">
    <property type="taxonomic scope" value="Bacteria"/>
</dbReference>
<evidence type="ECO:0000313" key="1">
    <source>
        <dbReference type="EMBL" id="EJZ64838.1"/>
    </source>
</evidence>
<keyword evidence="2" id="KW-1185">Reference proteome</keyword>
<dbReference type="AlphaFoldDB" id="K0X070"/>
<dbReference type="EMBL" id="ADLE01000008">
    <property type="protein sequence ID" value="EJZ64838.1"/>
    <property type="molecule type" value="Genomic_DNA"/>
</dbReference>
<dbReference type="Proteomes" id="UP000006044">
    <property type="component" value="Unassembled WGS sequence"/>
</dbReference>
<proteinExistence type="predicted"/>
<comment type="caution">
    <text evidence="1">The sequence shown here is derived from an EMBL/GenBank/DDBJ whole genome shotgun (WGS) entry which is preliminary data.</text>
</comment>
<dbReference type="HOGENOM" id="CLU_1977230_0_0_10"/>
<reference evidence="1 2" key="1">
    <citation type="submission" date="2012-08" db="EMBL/GenBank/DDBJ databases">
        <title>The Genome Sequence of Barnesiella intestinihominis YIT 11860.</title>
        <authorList>
            <consortium name="The Broad Institute Genome Sequencing Platform"/>
            <person name="Earl A."/>
            <person name="Ward D."/>
            <person name="Feldgarden M."/>
            <person name="Gevers D."/>
            <person name="Morotomi M."/>
            <person name="Walker B."/>
            <person name="Young S.K."/>
            <person name="Zeng Q."/>
            <person name="Gargeya S."/>
            <person name="Fitzgerald M."/>
            <person name="Haas B."/>
            <person name="Abouelleil A."/>
            <person name="Alvarado L."/>
            <person name="Arachchi H.M."/>
            <person name="Berlin A.M."/>
            <person name="Chapman S.B."/>
            <person name="Goldberg J."/>
            <person name="Griggs A."/>
            <person name="Gujja S."/>
            <person name="Hansen M."/>
            <person name="Howarth C."/>
            <person name="Imamovic A."/>
            <person name="Larimer J."/>
            <person name="McCowen C."/>
            <person name="Montmayeur A."/>
            <person name="Murphy C."/>
            <person name="Neiman D."/>
            <person name="Pearson M."/>
            <person name="Priest M."/>
            <person name="Roberts A."/>
            <person name="Saif S."/>
            <person name="Shea T."/>
            <person name="Sisk P."/>
            <person name="Sykes S."/>
            <person name="Wortman J."/>
            <person name="Nusbaum C."/>
            <person name="Birren B."/>
        </authorList>
    </citation>
    <scope>NUCLEOTIDE SEQUENCE [LARGE SCALE GENOMIC DNA]</scope>
    <source>
        <strain evidence="1 2">YIT 11860</strain>
    </source>
</reference>
<organism evidence="1 2">
    <name type="scientific">Barnesiella intestinihominis YIT 11860</name>
    <dbReference type="NCBI Taxonomy" id="742726"/>
    <lineage>
        <taxon>Bacteria</taxon>
        <taxon>Pseudomonadati</taxon>
        <taxon>Bacteroidota</taxon>
        <taxon>Bacteroidia</taxon>
        <taxon>Bacteroidales</taxon>
        <taxon>Barnesiellaceae</taxon>
        <taxon>Barnesiella</taxon>
    </lineage>
</organism>
<accession>K0X070</accession>
<name>K0X070_9BACT</name>
<dbReference type="OrthoDB" id="1092427at2"/>
<dbReference type="RefSeq" id="WP_008861786.1">
    <property type="nucleotide sequence ID" value="NZ_CAXSYG010000005.1"/>
</dbReference>
<gene>
    <name evidence="1" type="ORF">HMPREF9448_01324</name>
</gene>
<protein>
    <submittedName>
        <fullName evidence="1">Uncharacterized protein</fullName>
    </submittedName>
</protein>